<dbReference type="HOGENOM" id="CLU_899076_0_0_6"/>
<evidence type="ECO:0000313" key="2">
    <source>
        <dbReference type="EMBL" id="EAT13845.1"/>
    </source>
</evidence>
<sequence>MIMRRLLLAVFTIALMVQAHAELPDKTTAAGDSITMGFGADCTGNVWFWDLFCLLGGDQPEHSWFDGWDRDVNSVHDRYKVLDANIAANKNAAASGSEMRGGNNNFATQTANIAAQVPVPDHVEVLLGGNDICNRDCTNPANCSNPLYSDSQWRQSVQAGLDTLMNSMPTGGTVYIGGVPRIQDLRPAGLDKQSGSWGINCENIWNSFDVCSIATSGSVMNGETISQRRAAISDKQKRYNEILAEEAVAYNSNANGKNPRGIEVVADYQGEGVASVGTTPFGKNDIDGGDCFHPSVRGQNILSDVMWSNNPDK</sequence>
<dbReference type="AlphaFoldDB" id="Q1N5U7"/>
<evidence type="ECO:0000313" key="3">
    <source>
        <dbReference type="Proteomes" id="UP000004263"/>
    </source>
</evidence>
<keyword evidence="1" id="KW-0732">Signal</keyword>
<comment type="caution">
    <text evidence="2">The sequence shown here is derived from an EMBL/GenBank/DDBJ whole genome shotgun (WGS) entry which is preliminary data.</text>
</comment>
<dbReference type="EMBL" id="AAQH01000001">
    <property type="protein sequence ID" value="EAT13845.1"/>
    <property type="molecule type" value="Genomic_DNA"/>
</dbReference>
<proteinExistence type="predicted"/>
<dbReference type="OrthoDB" id="5561551at2"/>
<protein>
    <recommendedName>
        <fullName evidence="4">SGNH hydrolase-type esterase domain-containing protein</fullName>
    </recommendedName>
</protein>
<dbReference type="Pfam" id="PF00657">
    <property type="entry name" value="Lipase_GDSL"/>
    <property type="match status" value="1"/>
</dbReference>
<accession>Q1N5U7</accession>
<dbReference type="GO" id="GO:0016788">
    <property type="term" value="F:hydrolase activity, acting on ester bonds"/>
    <property type="evidence" value="ECO:0007669"/>
    <property type="project" value="InterPro"/>
</dbReference>
<feature type="chain" id="PRO_5004195012" description="SGNH hydrolase-type esterase domain-containing protein" evidence="1">
    <location>
        <begin position="22"/>
        <end position="313"/>
    </location>
</feature>
<evidence type="ECO:0000256" key="1">
    <source>
        <dbReference type="SAM" id="SignalP"/>
    </source>
</evidence>
<dbReference type="STRING" id="207949.RED65_10644"/>
<reference evidence="2 3" key="1">
    <citation type="submission" date="2006-03" db="EMBL/GenBank/DDBJ databases">
        <authorList>
            <person name="Pinhassi J."/>
            <person name="Pedros-Alio C."/>
            <person name="Ferriera S."/>
            <person name="Johnson J."/>
            <person name="Kravitz S."/>
            <person name="Halpern A."/>
            <person name="Remington K."/>
            <person name="Beeson K."/>
            <person name="Tran B."/>
            <person name="Rogers Y.-H."/>
            <person name="Friedman R."/>
            <person name="Venter J.C."/>
        </authorList>
    </citation>
    <scope>NUCLEOTIDE SEQUENCE [LARGE SCALE GENOMIC DNA]</scope>
    <source>
        <strain evidence="2 3">RED65</strain>
    </source>
</reference>
<evidence type="ECO:0008006" key="4">
    <source>
        <dbReference type="Google" id="ProtNLM"/>
    </source>
</evidence>
<dbReference type="InterPro" id="IPR036514">
    <property type="entry name" value="SGNH_hydro_sf"/>
</dbReference>
<dbReference type="Gene3D" id="3.40.50.1110">
    <property type="entry name" value="SGNH hydrolase"/>
    <property type="match status" value="1"/>
</dbReference>
<dbReference type="RefSeq" id="WP_007017266.1">
    <property type="nucleotide sequence ID" value="NZ_CH724113.1"/>
</dbReference>
<dbReference type="Proteomes" id="UP000004263">
    <property type="component" value="Unassembled WGS sequence"/>
</dbReference>
<dbReference type="SUPFAM" id="SSF52266">
    <property type="entry name" value="SGNH hydrolase"/>
    <property type="match status" value="1"/>
</dbReference>
<dbReference type="InterPro" id="IPR001087">
    <property type="entry name" value="GDSL"/>
</dbReference>
<organism evidence="2 3">
    <name type="scientific">Bermanella marisrubri</name>
    <dbReference type="NCBI Taxonomy" id="207949"/>
    <lineage>
        <taxon>Bacteria</taxon>
        <taxon>Pseudomonadati</taxon>
        <taxon>Pseudomonadota</taxon>
        <taxon>Gammaproteobacteria</taxon>
        <taxon>Oceanospirillales</taxon>
        <taxon>Oceanospirillaceae</taxon>
        <taxon>Bermanella</taxon>
    </lineage>
</organism>
<keyword evidence="3" id="KW-1185">Reference proteome</keyword>
<gene>
    <name evidence="2" type="ORF">RED65_10644</name>
</gene>
<name>Q1N5U7_9GAMM</name>
<feature type="signal peptide" evidence="1">
    <location>
        <begin position="1"/>
        <end position="21"/>
    </location>
</feature>